<dbReference type="OrthoDB" id="3629596at2759"/>
<dbReference type="Proteomes" id="UP000016932">
    <property type="component" value="Unassembled WGS sequence"/>
</dbReference>
<accession>N1Q739</accession>
<gene>
    <name evidence="1" type="ORF">MYCFIDRAFT_192584</name>
</gene>
<dbReference type="RefSeq" id="XP_007921455.1">
    <property type="nucleotide sequence ID" value="XM_007923264.1"/>
</dbReference>
<name>N1Q739_PSEFD</name>
<dbReference type="VEuPathDB" id="FungiDB:MYCFIDRAFT_192584"/>
<dbReference type="KEGG" id="pfj:MYCFIDRAFT_192584"/>
<evidence type="ECO:0000313" key="1">
    <source>
        <dbReference type="EMBL" id="EME88405.1"/>
    </source>
</evidence>
<keyword evidence="2" id="KW-1185">Reference proteome</keyword>
<dbReference type="AlphaFoldDB" id="N1Q739"/>
<protein>
    <submittedName>
        <fullName evidence="1">Uncharacterized protein</fullName>
    </submittedName>
</protein>
<dbReference type="EMBL" id="KB446555">
    <property type="protein sequence ID" value="EME88405.1"/>
    <property type="molecule type" value="Genomic_DNA"/>
</dbReference>
<organism evidence="1 2">
    <name type="scientific">Pseudocercospora fijiensis (strain CIRAD86)</name>
    <name type="common">Black leaf streak disease fungus</name>
    <name type="synonym">Mycosphaerella fijiensis</name>
    <dbReference type="NCBI Taxonomy" id="383855"/>
    <lineage>
        <taxon>Eukaryota</taxon>
        <taxon>Fungi</taxon>
        <taxon>Dikarya</taxon>
        <taxon>Ascomycota</taxon>
        <taxon>Pezizomycotina</taxon>
        <taxon>Dothideomycetes</taxon>
        <taxon>Dothideomycetidae</taxon>
        <taxon>Mycosphaerellales</taxon>
        <taxon>Mycosphaerellaceae</taxon>
        <taxon>Pseudocercospora</taxon>
    </lineage>
</organism>
<dbReference type="eggNOG" id="ENOG502R0WT">
    <property type="taxonomic scope" value="Eukaryota"/>
</dbReference>
<reference evidence="1 2" key="1">
    <citation type="journal article" date="2012" name="PLoS Pathog.">
        <title>Diverse lifestyles and strategies of plant pathogenesis encoded in the genomes of eighteen Dothideomycetes fungi.</title>
        <authorList>
            <person name="Ohm R.A."/>
            <person name="Feau N."/>
            <person name="Henrissat B."/>
            <person name="Schoch C.L."/>
            <person name="Horwitz B.A."/>
            <person name="Barry K.W."/>
            <person name="Condon B.J."/>
            <person name="Copeland A.C."/>
            <person name="Dhillon B."/>
            <person name="Glaser F."/>
            <person name="Hesse C.N."/>
            <person name="Kosti I."/>
            <person name="LaButti K."/>
            <person name="Lindquist E.A."/>
            <person name="Lucas S."/>
            <person name="Salamov A.A."/>
            <person name="Bradshaw R.E."/>
            <person name="Ciuffetti L."/>
            <person name="Hamelin R.C."/>
            <person name="Kema G.H.J."/>
            <person name="Lawrence C."/>
            <person name="Scott J.A."/>
            <person name="Spatafora J.W."/>
            <person name="Turgeon B.G."/>
            <person name="de Wit P.J.G.M."/>
            <person name="Zhong S."/>
            <person name="Goodwin S.B."/>
            <person name="Grigoriev I.V."/>
        </authorList>
    </citation>
    <scope>NUCLEOTIDE SEQUENCE [LARGE SCALE GENOMIC DNA]</scope>
    <source>
        <strain evidence="1 2">CIRAD86</strain>
    </source>
</reference>
<dbReference type="GeneID" id="19335282"/>
<proteinExistence type="predicted"/>
<evidence type="ECO:0000313" key="2">
    <source>
        <dbReference type="Proteomes" id="UP000016932"/>
    </source>
</evidence>
<dbReference type="HOGENOM" id="CLU_1741375_0_0_1"/>
<sequence length="150" mass="16679">MATIVQTFCGGDDIRFSWIEAAKSADVVNMEIADGVAPSSLCDCSEEMTSSELHPCEGCTDPTLCKNRSFDSTGRLVCQKCRARDQANFRGERRAGESIAAFLCHQSLWINFQRECALLGFNPKDQKYKAVFNGAWEKVKSRLPGQDPPY</sequence>